<evidence type="ECO:0000256" key="4">
    <source>
        <dbReference type="ARBA" id="ARBA00023136"/>
    </source>
</evidence>
<dbReference type="PANTHER" id="PTHR12570">
    <property type="match status" value="1"/>
</dbReference>
<dbReference type="VEuPathDB" id="FungiDB:H310_03954"/>
<keyword evidence="8" id="KW-1185">Reference proteome</keyword>
<dbReference type="InterPro" id="IPR008521">
    <property type="entry name" value="Mg_trans_NIPA"/>
</dbReference>
<feature type="transmembrane region" description="Helical" evidence="6">
    <location>
        <begin position="317"/>
        <end position="336"/>
    </location>
</feature>
<evidence type="ECO:0000256" key="6">
    <source>
        <dbReference type="SAM" id="Phobius"/>
    </source>
</evidence>
<dbReference type="Pfam" id="PF05653">
    <property type="entry name" value="Mg_trans_NIPA"/>
    <property type="match status" value="2"/>
</dbReference>
<dbReference type="SUPFAM" id="SSF103481">
    <property type="entry name" value="Multidrug resistance efflux transporter EmrE"/>
    <property type="match status" value="1"/>
</dbReference>
<feature type="transmembrane region" description="Helical" evidence="6">
    <location>
        <begin position="53"/>
        <end position="77"/>
    </location>
</feature>
<evidence type="ECO:0000256" key="3">
    <source>
        <dbReference type="ARBA" id="ARBA00022989"/>
    </source>
</evidence>
<keyword evidence="3 6" id="KW-1133">Transmembrane helix</keyword>
<protein>
    <recommendedName>
        <fullName evidence="9">Magnesium transporter</fullName>
    </recommendedName>
</protein>
<dbReference type="EMBL" id="QUSY01000164">
    <property type="protein sequence ID" value="RHY32065.1"/>
    <property type="molecule type" value="Genomic_DNA"/>
</dbReference>
<feature type="transmembrane region" description="Helical" evidence="6">
    <location>
        <begin position="83"/>
        <end position="102"/>
    </location>
</feature>
<dbReference type="PANTHER" id="PTHR12570:SF9">
    <property type="entry name" value="MAGNESIUM TRANSPORTER NIPA8-RELATED"/>
    <property type="match status" value="1"/>
</dbReference>
<reference evidence="7 8" key="1">
    <citation type="submission" date="2018-08" db="EMBL/GenBank/DDBJ databases">
        <title>Aphanomyces genome sequencing and annotation.</title>
        <authorList>
            <person name="Minardi D."/>
            <person name="Oidtmann B."/>
            <person name="Van Der Giezen M."/>
            <person name="Studholme D.J."/>
        </authorList>
    </citation>
    <scope>NUCLEOTIDE SEQUENCE [LARGE SCALE GENOMIC DNA]</scope>
    <source>
        <strain evidence="7 8">NJM0002</strain>
    </source>
</reference>
<organism evidence="7 8">
    <name type="scientific">Aphanomyces invadans</name>
    <dbReference type="NCBI Taxonomy" id="157072"/>
    <lineage>
        <taxon>Eukaryota</taxon>
        <taxon>Sar</taxon>
        <taxon>Stramenopiles</taxon>
        <taxon>Oomycota</taxon>
        <taxon>Saprolegniomycetes</taxon>
        <taxon>Saprolegniales</taxon>
        <taxon>Verrucalvaceae</taxon>
        <taxon>Aphanomyces</taxon>
    </lineage>
</organism>
<evidence type="ECO:0000313" key="8">
    <source>
        <dbReference type="Proteomes" id="UP000285060"/>
    </source>
</evidence>
<dbReference type="InterPro" id="IPR037185">
    <property type="entry name" value="EmrE-like"/>
</dbReference>
<sequence>MAAPQLRLQPSHRDIVGGVLAVAASVVSNFGVNVQKYSHTQEQKRPVADQRPYIFRPVWWVGLIMVIVGSIGDFAAFGFATQALVAALGGGSTLIANVIIANQMNQETLYRSDLLGVLLVIAGVVVISVISEPDITYPLPVLEQFFARPGTPSSIPLLGATTPFSYPFAEFLVYISCVVICVITILAKIKGSLAHTLKSQIRWSHQRQKDIVKRNELRFQDLERRMDALEEKLLAGQEDGSRHLHSNVAHHEPRGIPTKESPRKPDAVLDTTQSTSVPFYYATCSGIVGAISVLLAKCSVMMIALTIEGQNQFKYPVTYLFVGGMITCILIQTHLLNMATSLGDTMTVFPVFQAFWITFSVVGGIVFYDSEREFTLEKWVLYPLALSFISLGVYCLMQHPSKSLAASTGPSKEGVAAQDDDGDRAFAYDDRSAAYTGDDTTDRASLLVQFELDAVPLANADDVDACLTTSPLLSSATSKPTNMKMKKQTTNDGYVRLDV</sequence>
<dbReference type="Proteomes" id="UP000285060">
    <property type="component" value="Unassembled WGS sequence"/>
</dbReference>
<evidence type="ECO:0000256" key="2">
    <source>
        <dbReference type="ARBA" id="ARBA00022692"/>
    </source>
</evidence>
<feature type="transmembrane region" description="Helical" evidence="6">
    <location>
        <begin position="114"/>
        <end position="131"/>
    </location>
</feature>
<feature type="transmembrane region" description="Helical" evidence="6">
    <location>
        <begin position="348"/>
        <end position="368"/>
    </location>
</feature>
<proteinExistence type="predicted"/>
<keyword evidence="2 6" id="KW-0812">Transmembrane</keyword>
<feature type="transmembrane region" description="Helical" evidence="6">
    <location>
        <begin position="380"/>
        <end position="397"/>
    </location>
</feature>
<evidence type="ECO:0000313" key="7">
    <source>
        <dbReference type="EMBL" id="RHY32065.1"/>
    </source>
</evidence>
<name>A0A418B2K9_9STRA</name>
<feature type="transmembrane region" description="Helical" evidence="6">
    <location>
        <begin position="279"/>
        <end position="305"/>
    </location>
</feature>
<evidence type="ECO:0000256" key="1">
    <source>
        <dbReference type="ARBA" id="ARBA00004141"/>
    </source>
</evidence>
<dbReference type="GO" id="GO:0015095">
    <property type="term" value="F:magnesium ion transmembrane transporter activity"/>
    <property type="evidence" value="ECO:0007669"/>
    <property type="project" value="InterPro"/>
</dbReference>
<evidence type="ECO:0008006" key="9">
    <source>
        <dbReference type="Google" id="ProtNLM"/>
    </source>
</evidence>
<feature type="region of interest" description="Disordered" evidence="5">
    <location>
        <begin position="238"/>
        <end position="267"/>
    </location>
</feature>
<dbReference type="GO" id="GO:0016020">
    <property type="term" value="C:membrane"/>
    <property type="evidence" value="ECO:0007669"/>
    <property type="project" value="UniProtKB-SubCell"/>
</dbReference>
<feature type="transmembrane region" description="Helical" evidence="6">
    <location>
        <begin position="15"/>
        <end position="32"/>
    </location>
</feature>
<dbReference type="AlphaFoldDB" id="A0A418B2K9"/>
<feature type="transmembrane region" description="Helical" evidence="6">
    <location>
        <begin position="171"/>
        <end position="189"/>
    </location>
</feature>
<accession>A0A418B2K9</accession>
<evidence type="ECO:0000256" key="5">
    <source>
        <dbReference type="SAM" id="MobiDB-lite"/>
    </source>
</evidence>
<gene>
    <name evidence="7" type="ORF">DYB32_002894</name>
</gene>
<comment type="subcellular location">
    <subcellularLocation>
        <location evidence="1">Membrane</location>
        <topology evidence="1">Multi-pass membrane protein</topology>
    </subcellularLocation>
</comment>
<keyword evidence="4 6" id="KW-0472">Membrane</keyword>
<comment type="caution">
    <text evidence="7">The sequence shown here is derived from an EMBL/GenBank/DDBJ whole genome shotgun (WGS) entry which is preliminary data.</text>
</comment>